<gene>
    <name evidence="12 16" type="primary">dapA</name>
    <name evidence="16" type="ORF">KHX13_05215</name>
</gene>
<dbReference type="CDD" id="cd00950">
    <property type="entry name" value="DHDPS"/>
    <property type="match status" value="1"/>
</dbReference>
<keyword evidence="8 12" id="KW-0457">Lysine biosynthesis</keyword>
<proteinExistence type="inferred from homology"/>
<dbReference type="EC" id="4.3.3.7" evidence="4 12"/>
<dbReference type="PANTHER" id="PTHR12128">
    <property type="entry name" value="DIHYDRODIPICOLINATE SYNTHASE"/>
    <property type="match status" value="1"/>
</dbReference>
<dbReference type="GO" id="GO:0005829">
    <property type="term" value="C:cytosol"/>
    <property type="evidence" value="ECO:0007669"/>
    <property type="project" value="TreeGrafter"/>
</dbReference>
<organism evidence="16 17">
    <name type="scientific">Acidaminococcus intestini</name>
    <dbReference type="NCBI Taxonomy" id="187327"/>
    <lineage>
        <taxon>Bacteria</taxon>
        <taxon>Bacillati</taxon>
        <taxon>Bacillota</taxon>
        <taxon>Negativicutes</taxon>
        <taxon>Acidaminococcales</taxon>
        <taxon>Acidaminococcaceae</taxon>
        <taxon>Acidaminococcus</taxon>
    </lineage>
</organism>
<dbReference type="InterPro" id="IPR002220">
    <property type="entry name" value="DapA-like"/>
</dbReference>
<evidence type="ECO:0000256" key="2">
    <source>
        <dbReference type="ARBA" id="ARBA00005120"/>
    </source>
</evidence>
<dbReference type="PIRSF" id="PIRSF001365">
    <property type="entry name" value="DHDPS"/>
    <property type="match status" value="1"/>
</dbReference>
<feature type="active site" description="Proton donor/acceptor" evidence="12 14">
    <location>
        <position position="136"/>
    </location>
</feature>
<dbReference type="EMBL" id="JAGZCZ010000005">
    <property type="protein sequence ID" value="MBS5519716.1"/>
    <property type="molecule type" value="Genomic_DNA"/>
</dbReference>
<comment type="similarity">
    <text evidence="3 12 13">Belongs to the DapA family.</text>
</comment>
<keyword evidence="9 12" id="KW-0456">Lyase</keyword>
<feature type="site" description="Part of a proton relay during catalysis" evidence="12">
    <location>
        <position position="110"/>
    </location>
</feature>
<evidence type="ECO:0000256" key="8">
    <source>
        <dbReference type="ARBA" id="ARBA00023154"/>
    </source>
</evidence>
<dbReference type="PROSITE" id="PS00666">
    <property type="entry name" value="DHDPS_2"/>
    <property type="match status" value="1"/>
</dbReference>
<evidence type="ECO:0000256" key="7">
    <source>
        <dbReference type="ARBA" id="ARBA00022915"/>
    </source>
</evidence>
<dbReference type="InterPro" id="IPR005263">
    <property type="entry name" value="DapA"/>
</dbReference>
<evidence type="ECO:0000256" key="9">
    <source>
        <dbReference type="ARBA" id="ARBA00023239"/>
    </source>
</evidence>
<evidence type="ECO:0000256" key="14">
    <source>
        <dbReference type="PIRSR" id="PIRSR001365-1"/>
    </source>
</evidence>
<feature type="binding site" evidence="12">
    <location>
        <position position="48"/>
    </location>
    <ligand>
        <name>pyruvate</name>
        <dbReference type="ChEBI" id="CHEBI:15361"/>
    </ligand>
</feature>
<dbReference type="AlphaFoldDB" id="A0A943EDK1"/>
<keyword evidence="5 12" id="KW-0963">Cytoplasm</keyword>
<evidence type="ECO:0000256" key="1">
    <source>
        <dbReference type="ARBA" id="ARBA00003294"/>
    </source>
</evidence>
<dbReference type="InterPro" id="IPR020625">
    <property type="entry name" value="Schiff_base-form_aldolases_AS"/>
</dbReference>
<comment type="caution">
    <text evidence="12">Was originally thought to be a dihydrodipicolinate synthase (DHDPS), catalyzing the condensation of (S)-aspartate-beta-semialdehyde [(S)-ASA] and pyruvate to dihydrodipicolinate (DHDP). However, it was shown in E.coli that the product of the enzymatic reaction is not dihydrodipicolinate but in fact (4S)-4-hydroxy-2,3,4,5-tetrahydro-(2S)-dipicolinic acid (HTPA), and that the consecutive dehydration reaction leading to DHDP is not spontaneous but catalyzed by DapB.</text>
</comment>
<dbReference type="PRINTS" id="PR00146">
    <property type="entry name" value="DHPICSNTHASE"/>
</dbReference>
<accession>A0A943EDK1</accession>
<dbReference type="PANTHER" id="PTHR12128:SF66">
    <property type="entry name" value="4-HYDROXY-2-OXOGLUTARATE ALDOLASE, MITOCHONDRIAL"/>
    <property type="match status" value="1"/>
</dbReference>
<dbReference type="SUPFAM" id="SSF51569">
    <property type="entry name" value="Aldolase"/>
    <property type="match status" value="1"/>
</dbReference>
<dbReference type="NCBIfam" id="TIGR00674">
    <property type="entry name" value="dapA"/>
    <property type="match status" value="1"/>
</dbReference>
<dbReference type="GO" id="GO:0008840">
    <property type="term" value="F:4-hydroxy-tetrahydrodipicolinate synthase activity"/>
    <property type="evidence" value="ECO:0007669"/>
    <property type="project" value="UniProtKB-UniRule"/>
</dbReference>
<evidence type="ECO:0000256" key="5">
    <source>
        <dbReference type="ARBA" id="ARBA00022490"/>
    </source>
</evidence>
<dbReference type="SMART" id="SM01130">
    <property type="entry name" value="DHDPS"/>
    <property type="match status" value="1"/>
</dbReference>
<comment type="caution">
    <text evidence="16">The sequence shown here is derived from an EMBL/GenBank/DDBJ whole genome shotgun (WGS) entry which is preliminary data.</text>
</comment>
<keyword evidence="10 12" id="KW-0704">Schiff base</keyword>
<evidence type="ECO:0000256" key="13">
    <source>
        <dbReference type="PIRNR" id="PIRNR001365"/>
    </source>
</evidence>
<sequence length="297" mass="32217">MKPYFGRLITAMITFFHEDGSLNAEGTAEFASWLVDHGSDAILVAGTSGEAPTLTYDEKKELFTAVINKLGGRAPVIVGTGSNDTAQTLLMNKLAEEVGADGVLVVGPFYNKPSQEGFYQHFKTVAEHTQLPILVYNVPGRTGSNIKPLTMARLVKDCPNIVGIKEAAGNVSQVAELYRIMPENFSIYSGDDGLTLPFFAVGACGLISVRSNVGGELLQDLMQSFEKGDVARARELNKIMVPQADSMFLVSNPIPIKEAVGLMTPFTPGPYRLPLCPMTADERQMVRKAWKETGLLK</sequence>
<dbReference type="HAMAP" id="MF_00418">
    <property type="entry name" value="DapA"/>
    <property type="match status" value="1"/>
</dbReference>
<comment type="function">
    <text evidence="1 12">Catalyzes the condensation of (S)-aspartate-beta-semialdehyde [(S)-ASA] and pyruvate to 4-hydroxy-tetrahydrodipicolinate (HTPA).</text>
</comment>
<evidence type="ECO:0000256" key="6">
    <source>
        <dbReference type="ARBA" id="ARBA00022605"/>
    </source>
</evidence>
<feature type="site" description="Part of a proton relay during catalysis" evidence="12">
    <location>
        <position position="47"/>
    </location>
</feature>
<dbReference type="InterPro" id="IPR013785">
    <property type="entry name" value="Aldolase_TIM"/>
</dbReference>
<reference evidence="16" key="1">
    <citation type="submission" date="2021-02" db="EMBL/GenBank/DDBJ databases">
        <title>Infant gut strain persistence is associated with maternal origin, phylogeny, and functional potential including surface adhesion and iron acquisition.</title>
        <authorList>
            <person name="Lou Y.C."/>
        </authorList>
    </citation>
    <scope>NUCLEOTIDE SEQUENCE</scope>
    <source>
        <strain evidence="16">L3_106_000M1_dasL3_106_000M1_concoct_15</strain>
    </source>
</reference>
<name>A0A943EDK1_9FIRM</name>
<feature type="active site" description="Schiff-base intermediate with substrate" evidence="12 14">
    <location>
        <position position="165"/>
    </location>
</feature>
<keyword evidence="6 12" id="KW-0028">Amino-acid biosynthesis</keyword>
<evidence type="ECO:0000313" key="16">
    <source>
        <dbReference type="EMBL" id="MBS5519716.1"/>
    </source>
</evidence>
<dbReference type="Pfam" id="PF00701">
    <property type="entry name" value="DHDPS"/>
    <property type="match status" value="1"/>
</dbReference>
<evidence type="ECO:0000256" key="11">
    <source>
        <dbReference type="ARBA" id="ARBA00047836"/>
    </source>
</evidence>
<protein>
    <recommendedName>
        <fullName evidence="4 12">4-hydroxy-tetrahydrodipicolinate synthase</fullName>
        <shortName evidence="12">HTPA synthase</shortName>
        <ecNumber evidence="4 12">4.3.3.7</ecNumber>
    </recommendedName>
</protein>
<dbReference type="Proteomes" id="UP000754226">
    <property type="component" value="Unassembled WGS sequence"/>
</dbReference>
<dbReference type="GO" id="GO:0009089">
    <property type="term" value="P:lysine biosynthetic process via diaminopimelate"/>
    <property type="evidence" value="ECO:0007669"/>
    <property type="project" value="UniProtKB-UniRule"/>
</dbReference>
<dbReference type="GO" id="GO:0019877">
    <property type="term" value="P:diaminopimelate biosynthetic process"/>
    <property type="evidence" value="ECO:0007669"/>
    <property type="project" value="UniProtKB-UniRule"/>
</dbReference>
<comment type="catalytic activity">
    <reaction evidence="11 12">
        <text>L-aspartate 4-semialdehyde + pyruvate = (2S,4S)-4-hydroxy-2,3,4,5-tetrahydrodipicolinate + H2O + H(+)</text>
        <dbReference type="Rhea" id="RHEA:34171"/>
        <dbReference type="ChEBI" id="CHEBI:15361"/>
        <dbReference type="ChEBI" id="CHEBI:15377"/>
        <dbReference type="ChEBI" id="CHEBI:15378"/>
        <dbReference type="ChEBI" id="CHEBI:67139"/>
        <dbReference type="ChEBI" id="CHEBI:537519"/>
        <dbReference type="EC" id="4.3.3.7"/>
    </reaction>
</comment>
<comment type="subcellular location">
    <subcellularLocation>
        <location evidence="12">Cytoplasm</location>
    </subcellularLocation>
</comment>
<keyword evidence="7 12" id="KW-0220">Diaminopimelate biosynthesis</keyword>
<feature type="binding site" evidence="12 15">
    <location>
        <position position="207"/>
    </location>
    <ligand>
        <name>pyruvate</name>
        <dbReference type="ChEBI" id="CHEBI:15361"/>
    </ligand>
</feature>
<comment type="subunit">
    <text evidence="12">Homotetramer; dimer of dimers.</text>
</comment>
<evidence type="ECO:0000256" key="4">
    <source>
        <dbReference type="ARBA" id="ARBA00012086"/>
    </source>
</evidence>
<dbReference type="Gene3D" id="3.20.20.70">
    <property type="entry name" value="Aldolase class I"/>
    <property type="match status" value="1"/>
</dbReference>
<evidence type="ECO:0000256" key="3">
    <source>
        <dbReference type="ARBA" id="ARBA00007592"/>
    </source>
</evidence>
<evidence type="ECO:0000256" key="10">
    <source>
        <dbReference type="ARBA" id="ARBA00023270"/>
    </source>
</evidence>
<evidence type="ECO:0000256" key="12">
    <source>
        <dbReference type="HAMAP-Rule" id="MF_00418"/>
    </source>
</evidence>
<comment type="pathway">
    <text evidence="2 12">Amino-acid biosynthesis; L-lysine biosynthesis via DAP pathway; (S)-tetrahydrodipicolinate from L-aspartate: step 3/4.</text>
</comment>
<evidence type="ECO:0000313" key="17">
    <source>
        <dbReference type="Proteomes" id="UP000754226"/>
    </source>
</evidence>
<evidence type="ECO:0000256" key="15">
    <source>
        <dbReference type="PIRSR" id="PIRSR001365-2"/>
    </source>
</evidence>